<dbReference type="Proteomes" id="UP000783686">
    <property type="component" value="Unassembled WGS sequence"/>
</dbReference>
<dbReference type="SUPFAM" id="SSF50156">
    <property type="entry name" value="PDZ domain-like"/>
    <property type="match status" value="2"/>
</dbReference>
<evidence type="ECO:0000313" key="4">
    <source>
        <dbReference type="Proteomes" id="UP000614601"/>
    </source>
</evidence>
<dbReference type="Pfam" id="PF00595">
    <property type="entry name" value="PDZ"/>
    <property type="match status" value="2"/>
</dbReference>
<sequence>MSCISSPEPLGVIQTVLLRRLNDEDGQSNSSDRSSESSLPRSRRKPMNLGFSIVGGIDSPKGPMPIYVKTIFPNGIAAKSGLLHKGDEIVALNGVSFAGFTHAQALDQFKGLDKHSDVVLNIRRNWPRPTLERTSEFMRVADFERPFTERSLVPIVQRRASSAEDLRFLHWKQRRENGEVKRDKNCNNVILRTKRQLVKKVLKSPAKMAHAKLILKRKSMNQRLGIGIAIETNDLTDRVVSVRVEQIEDNSVAQSSGLEPGDRILEVDGQEVHECNREECLSLFQNARLQCTLIILPGQL</sequence>
<dbReference type="InterPro" id="IPR036034">
    <property type="entry name" value="PDZ_sf"/>
</dbReference>
<evidence type="ECO:0000259" key="2">
    <source>
        <dbReference type="PROSITE" id="PS50106"/>
    </source>
</evidence>
<dbReference type="InterPro" id="IPR001478">
    <property type="entry name" value="PDZ"/>
</dbReference>
<dbReference type="Proteomes" id="UP000614601">
    <property type="component" value="Unassembled WGS sequence"/>
</dbReference>
<dbReference type="SMART" id="SM00228">
    <property type="entry name" value="PDZ"/>
    <property type="match status" value="2"/>
</dbReference>
<protein>
    <recommendedName>
        <fullName evidence="2">PDZ domain-containing protein</fullName>
    </recommendedName>
</protein>
<feature type="region of interest" description="Disordered" evidence="1">
    <location>
        <begin position="23"/>
        <end position="47"/>
    </location>
</feature>
<evidence type="ECO:0000313" key="3">
    <source>
        <dbReference type="EMBL" id="CAD5205927.1"/>
    </source>
</evidence>
<dbReference type="OrthoDB" id="6022711at2759"/>
<dbReference type="EMBL" id="CAJFDH010000001">
    <property type="protein sequence ID" value="CAD5205927.1"/>
    <property type="molecule type" value="Genomic_DNA"/>
</dbReference>
<organism evidence="3 4">
    <name type="scientific">Bursaphelenchus okinawaensis</name>
    <dbReference type="NCBI Taxonomy" id="465554"/>
    <lineage>
        <taxon>Eukaryota</taxon>
        <taxon>Metazoa</taxon>
        <taxon>Ecdysozoa</taxon>
        <taxon>Nematoda</taxon>
        <taxon>Chromadorea</taxon>
        <taxon>Rhabditida</taxon>
        <taxon>Tylenchina</taxon>
        <taxon>Tylenchomorpha</taxon>
        <taxon>Aphelenchoidea</taxon>
        <taxon>Aphelenchoididae</taxon>
        <taxon>Bursaphelenchus</taxon>
    </lineage>
</organism>
<feature type="domain" description="PDZ" evidence="2">
    <location>
        <begin position="36"/>
        <end position="124"/>
    </location>
</feature>
<dbReference type="PROSITE" id="PS50106">
    <property type="entry name" value="PDZ"/>
    <property type="match status" value="2"/>
</dbReference>
<dbReference type="PANTHER" id="PTHR11324">
    <property type="entry name" value="IL16-RELATED"/>
    <property type="match status" value="1"/>
</dbReference>
<dbReference type="PANTHER" id="PTHR11324:SF16">
    <property type="entry name" value="PDZ DOMAIN-CONTAINING PROTEIN 2"/>
    <property type="match status" value="1"/>
</dbReference>
<proteinExistence type="predicted"/>
<gene>
    <name evidence="3" type="ORF">BOKJ2_LOCUS611</name>
</gene>
<dbReference type="Gene3D" id="2.30.42.10">
    <property type="match status" value="2"/>
</dbReference>
<keyword evidence="4" id="KW-1185">Reference proteome</keyword>
<dbReference type="EMBL" id="CAJFCW020000001">
    <property type="protein sequence ID" value="CAG9079845.1"/>
    <property type="molecule type" value="Genomic_DNA"/>
</dbReference>
<accession>A0A811JRR2</accession>
<dbReference type="AlphaFoldDB" id="A0A811JRR2"/>
<comment type="caution">
    <text evidence="3">The sequence shown here is derived from an EMBL/GenBank/DDBJ whole genome shotgun (WGS) entry which is preliminary data.</text>
</comment>
<feature type="compositionally biased region" description="Low complexity" evidence="1">
    <location>
        <begin position="28"/>
        <end position="40"/>
    </location>
</feature>
<name>A0A811JRR2_9BILA</name>
<evidence type="ECO:0000256" key="1">
    <source>
        <dbReference type="SAM" id="MobiDB-lite"/>
    </source>
</evidence>
<feature type="domain" description="PDZ" evidence="2">
    <location>
        <begin position="212"/>
        <end position="299"/>
    </location>
</feature>
<reference evidence="3" key="1">
    <citation type="submission" date="2020-09" db="EMBL/GenBank/DDBJ databases">
        <authorList>
            <person name="Kikuchi T."/>
        </authorList>
    </citation>
    <scope>NUCLEOTIDE SEQUENCE</scope>
    <source>
        <strain evidence="3">SH1</strain>
    </source>
</reference>